<keyword evidence="2" id="KW-1185">Reference proteome</keyword>
<gene>
    <name evidence="1" type="ORF">L2E82_08336</name>
</gene>
<dbReference type="EMBL" id="CM042010">
    <property type="protein sequence ID" value="KAI3778946.1"/>
    <property type="molecule type" value="Genomic_DNA"/>
</dbReference>
<reference evidence="2" key="1">
    <citation type="journal article" date="2022" name="Mol. Ecol. Resour.">
        <title>The genomes of chicory, endive, great burdock and yacon provide insights into Asteraceae palaeo-polyploidization history and plant inulin production.</title>
        <authorList>
            <person name="Fan W."/>
            <person name="Wang S."/>
            <person name="Wang H."/>
            <person name="Wang A."/>
            <person name="Jiang F."/>
            <person name="Liu H."/>
            <person name="Zhao H."/>
            <person name="Xu D."/>
            <person name="Zhang Y."/>
        </authorList>
    </citation>
    <scope>NUCLEOTIDE SEQUENCE [LARGE SCALE GENOMIC DNA]</scope>
    <source>
        <strain evidence="2">cv. Punajuju</strain>
    </source>
</reference>
<proteinExistence type="predicted"/>
<evidence type="ECO:0000313" key="2">
    <source>
        <dbReference type="Proteomes" id="UP001055811"/>
    </source>
</evidence>
<organism evidence="1 2">
    <name type="scientific">Cichorium intybus</name>
    <name type="common">Chicory</name>
    <dbReference type="NCBI Taxonomy" id="13427"/>
    <lineage>
        <taxon>Eukaryota</taxon>
        <taxon>Viridiplantae</taxon>
        <taxon>Streptophyta</taxon>
        <taxon>Embryophyta</taxon>
        <taxon>Tracheophyta</taxon>
        <taxon>Spermatophyta</taxon>
        <taxon>Magnoliopsida</taxon>
        <taxon>eudicotyledons</taxon>
        <taxon>Gunneridae</taxon>
        <taxon>Pentapetalae</taxon>
        <taxon>asterids</taxon>
        <taxon>campanulids</taxon>
        <taxon>Asterales</taxon>
        <taxon>Asteraceae</taxon>
        <taxon>Cichorioideae</taxon>
        <taxon>Cichorieae</taxon>
        <taxon>Cichoriinae</taxon>
        <taxon>Cichorium</taxon>
    </lineage>
</organism>
<sequence>MESLSCKKRVRSDSDESDIDSVEGKRILLDILDDSDVCTVSQDLDSFMKSFEDEISPVGEVGAEVNSESRPELGFLFEASDDELGLPPTDSDTTQTEFEKTRVLAESVEHSELWGLDDQISSYGSFEYEYGYDDVNISNYSNNGEYVALDGLFDHTDLGFGSSDLSWRPETLPAQPVKRVCRVGFVSSQNGKQFGSVFFHRHCSDPFILLPRLRLLHHHICNRDHRTPYQTLTSASAKLPFAPIPSAVITIDGNGSPTDFPSRAATTAFVFFCMLINTLCHPSTTPRPRSSASVRPLLTIVSAASPPQFKEGY</sequence>
<comment type="caution">
    <text evidence="1">The sequence shown here is derived from an EMBL/GenBank/DDBJ whole genome shotgun (WGS) entry which is preliminary data.</text>
</comment>
<dbReference type="Proteomes" id="UP001055811">
    <property type="component" value="Linkage Group LG02"/>
</dbReference>
<reference evidence="1 2" key="2">
    <citation type="journal article" date="2022" name="Mol. Ecol. Resour.">
        <title>The genomes of chicory, endive, great burdock and yacon provide insights into Asteraceae paleo-polyploidization history and plant inulin production.</title>
        <authorList>
            <person name="Fan W."/>
            <person name="Wang S."/>
            <person name="Wang H."/>
            <person name="Wang A."/>
            <person name="Jiang F."/>
            <person name="Liu H."/>
            <person name="Zhao H."/>
            <person name="Xu D."/>
            <person name="Zhang Y."/>
        </authorList>
    </citation>
    <scope>NUCLEOTIDE SEQUENCE [LARGE SCALE GENOMIC DNA]</scope>
    <source>
        <strain evidence="2">cv. Punajuju</strain>
        <tissue evidence="1">Leaves</tissue>
    </source>
</reference>
<name>A0ACB9G7D4_CICIN</name>
<accession>A0ACB9G7D4</accession>
<protein>
    <submittedName>
        <fullName evidence="1">Uncharacterized protein</fullName>
    </submittedName>
</protein>
<evidence type="ECO:0000313" key="1">
    <source>
        <dbReference type="EMBL" id="KAI3778946.1"/>
    </source>
</evidence>